<name>A0A1V8SM59_9PEZI</name>
<dbReference type="Proteomes" id="UP000192596">
    <property type="component" value="Unassembled WGS sequence"/>
</dbReference>
<feature type="domain" description="Heterokaryon incompatibility" evidence="1">
    <location>
        <begin position="6"/>
        <end position="65"/>
    </location>
</feature>
<dbReference type="InParanoid" id="A0A1V8SM59"/>
<reference evidence="3" key="1">
    <citation type="submission" date="2017-03" db="EMBL/GenBank/DDBJ databases">
        <title>Genomes of endolithic fungi from Antarctica.</title>
        <authorList>
            <person name="Coleine C."/>
            <person name="Masonjones S."/>
            <person name="Stajich J.E."/>
        </authorList>
    </citation>
    <scope>NUCLEOTIDE SEQUENCE [LARGE SCALE GENOMIC DNA]</scope>
    <source>
        <strain evidence="3">CCFEE 5527</strain>
    </source>
</reference>
<protein>
    <recommendedName>
        <fullName evidence="1">Heterokaryon incompatibility domain-containing protein</fullName>
    </recommendedName>
</protein>
<evidence type="ECO:0000259" key="1">
    <source>
        <dbReference type="Pfam" id="PF06985"/>
    </source>
</evidence>
<dbReference type="Pfam" id="PF06985">
    <property type="entry name" value="HET"/>
    <property type="match status" value="1"/>
</dbReference>
<organism evidence="2 3">
    <name type="scientific">Cryoendolithus antarcticus</name>
    <dbReference type="NCBI Taxonomy" id="1507870"/>
    <lineage>
        <taxon>Eukaryota</taxon>
        <taxon>Fungi</taxon>
        <taxon>Dikarya</taxon>
        <taxon>Ascomycota</taxon>
        <taxon>Pezizomycotina</taxon>
        <taxon>Dothideomycetes</taxon>
        <taxon>Dothideomycetidae</taxon>
        <taxon>Cladosporiales</taxon>
        <taxon>Cladosporiaceae</taxon>
        <taxon>Cryoendolithus</taxon>
    </lineage>
</organism>
<dbReference type="PANTHER" id="PTHR10622:SF10">
    <property type="entry name" value="HET DOMAIN-CONTAINING PROTEIN"/>
    <property type="match status" value="1"/>
</dbReference>
<dbReference type="STRING" id="1507870.A0A1V8SM59"/>
<proteinExistence type="predicted"/>
<evidence type="ECO:0000313" key="2">
    <source>
        <dbReference type="EMBL" id="OQO00041.1"/>
    </source>
</evidence>
<comment type="caution">
    <text evidence="2">The sequence shown here is derived from an EMBL/GenBank/DDBJ whole genome shotgun (WGS) entry which is preliminary data.</text>
</comment>
<keyword evidence="3" id="KW-1185">Reference proteome</keyword>
<dbReference type="InterPro" id="IPR010730">
    <property type="entry name" value="HET"/>
</dbReference>
<accession>A0A1V8SM59</accession>
<dbReference type="AlphaFoldDB" id="A0A1V8SM59"/>
<evidence type="ECO:0000313" key="3">
    <source>
        <dbReference type="Proteomes" id="UP000192596"/>
    </source>
</evidence>
<dbReference type="OrthoDB" id="20872at2759"/>
<gene>
    <name evidence="2" type="ORF">B0A48_14244</name>
</gene>
<dbReference type="EMBL" id="NAJO01000037">
    <property type="protein sequence ID" value="OQO00041.1"/>
    <property type="molecule type" value="Genomic_DNA"/>
</dbReference>
<dbReference type="PANTHER" id="PTHR10622">
    <property type="entry name" value="HET DOMAIN-CONTAINING PROTEIN"/>
    <property type="match status" value="1"/>
</dbReference>
<sequence>MEGYQKLDYACRQAIKDDLQYVWIDTCCIDQRSSAELSEAINSMYRWYYHAYVCYTYLADVRAEGTGVFGFHDVSVFTRLKEQISRSRYFTRGWTLQETIAPRRVEFYDVEWNPLGMKSDVVETLSHITRISREVLRNRDLLSSASIAQKMAWAAGRQTTRPEDQAYALLGLFDVQLPLLYGEGTKAFMRLQEEIIRSLDADSRDHSIFAWSSHSGDLLAPSSSCFYDAGEIISWTSAGDETYELTKKGLRVTLLVRPIDHYTSEVDHYQSITAVLNCRYSGMQRSQIAYNLRRRPRIGLRNQENFTEGDHIYDKLPMMCTVSASELEHFVKMDLTIARKPFVWPQTRSQVYISVQAAHVQETWPTTAKFVRDRCETAPDQCGGIMNLGTTDIEDFANFLLSDHADDAFHDLRVWKVLGAFGVRVERKSTPPKLFVTGSYVEDLETLWTNETAISVPALEVGEKRNINCQGLESFSATVEYVLENGQLMWHLKLKRLHERGGFPSLPVRIESTRNEVVTGTKSIPDAVRVQHPVMDLAEKPEMGNESYEHFNEIDHLWHVIAELRSKQLHILADRSLLERGPIVARNKGGPVCTYTADTLRMAMPVRYEDPLPHDQYLVRPHKNLGQVSEDALDREIRDVVGPDVKVTKETTAVGMIVDGPRRVLFWEVVEPSEEHLAQLEKLKGVRCLQKDGIEENMALPGKVKSGTPLPYNQYLVYPHETLDEDAENALDRKIRDLVGPDIKVTKETYQTAVKGVRRVLFWEVVEPSEEHLIQLEKLEGVDGIQKDGFDEGVSYG</sequence>